<dbReference type="AlphaFoldDB" id="A0A438H248"/>
<accession>A0A438H248</accession>
<evidence type="ECO:0000256" key="1">
    <source>
        <dbReference type="PROSITE-ProRule" id="PRU00047"/>
    </source>
</evidence>
<evidence type="ECO:0000313" key="4">
    <source>
        <dbReference type="Proteomes" id="UP000288805"/>
    </source>
</evidence>
<dbReference type="Proteomes" id="UP000288805">
    <property type="component" value="Unassembled WGS sequence"/>
</dbReference>
<feature type="domain" description="CCHC-type" evidence="2">
    <location>
        <begin position="67"/>
        <end position="80"/>
    </location>
</feature>
<dbReference type="PROSITE" id="PS50158">
    <property type="entry name" value="ZF_CCHC"/>
    <property type="match status" value="1"/>
</dbReference>
<dbReference type="GO" id="GO:0008270">
    <property type="term" value="F:zinc ion binding"/>
    <property type="evidence" value="ECO:0007669"/>
    <property type="project" value="UniProtKB-KW"/>
</dbReference>
<keyword evidence="1" id="KW-0479">Metal-binding</keyword>
<evidence type="ECO:0000259" key="2">
    <source>
        <dbReference type="PROSITE" id="PS50158"/>
    </source>
</evidence>
<sequence>MVAFVVVIVAMVFVEMARMIDMVLGSVIILVKLTILNLTISLDQVSGHVLATSTLPSARRDSNRPTCHLCGREGHVAIHCYHRFDISFQGSRQQNQHGQNNQQPTFIASPATINDQAWYIDSGVTNHITTNLNTLSQKIKYKGNEKLVVGNGQLLPISHIGKSLINSDADFKPLFMNHE</sequence>
<name>A0A438H248_VITVI</name>
<reference evidence="3 4" key="1">
    <citation type="journal article" date="2018" name="PLoS Genet.">
        <title>Population sequencing reveals clonal diversity and ancestral inbreeding in the grapevine cultivar Chardonnay.</title>
        <authorList>
            <person name="Roach M.J."/>
            <person name="Johnson D.L."/>
            <person name="Bohlmann J."/>
            <person name="van Vuuren H.J."/>
            <person name="Jones S.J."/>
            <person name="Pretorius I.S."/>
            <person name="Schmidt S.A."/>
            <person name="Borneman A.R."/>
        </authorList>
    </citation>
    <scope>NUCLEOTIDE SEQUENCE [LARGE SCALE GENOMIC DNA]</scope>
    <source>
        <strain evidence="4">cv. Chardonnay</strain>
        <tissue evidence="3">Leaf</tissue>
    </source>
</reference>
<keyword evidence="1" id="KW-0863">Zinc-finger</keyword>
<keyword evidence="1" id="KW-0862">Zinc</keyword>
<dbReference type="InterPro" id="IPR001878">
    <property type="entry name" value="Znf_CCHC"/>
</dbReference>
<dbReference type="EMBL" id="QGNW01000295">
    <property type="protein sequence ID" value="RVW78479.1"/>
    <property type="molecule type" value="Genomic_DNA"/>
</dbReference>
<evidence type="ECO:0000313" key="3">
    <source>
        <dbReference type="EMBL" id="RVW78479.1"/>
    </source>
</evidence>
<organism evidence="3 4">
    <name type="scientific">Vitis vinifera</name>
    <name type="common">Grape</name>
    <dbReference type="NCBI Taxonomy" id="29760"/>
    <lineage>
        <taxon>Eukaryota</taxon>
        <taxon>Viridiplantae</taxon>
        <taxon>Streptophyta</taxon>
        <taxon>Embryophyta</taxon>
        <taxon>Tracheophyta</taxon>
        <taxon>Spermatophyta</taxon>
        <taxon>Magnoliopsida</taxon>
        <taxon>eudicotyledons</taxon>
        <taxon>Gunneridae</taxon>
        <taxon>Pentapetalae</taxon>
        <taxon>rosids</taxon>
        <taxon>Vitales</taxon>
        <taxon>Vitaceae</taxon>
        <taxon>Viteae</taxon>
        <taxon>Vitis</taxon>
    </lineage>
</organism>
<protein>
    <recommendedName>
        <fullName evidence="2">CCHC-type domain-containing protein</fullName>
    </recommendedName>
</protein>
<gene>
    <name evidence="3" type="ORF">CK203_050464</name>
</gene>
<dbReference type="GO" id="GO:0003676">
    <property type="term" value="F:nucleic acid binding"/>
    <property type="evidence" value="ECO:0007669"/>
    <property type="project" value="InterPro"/>
</dbReference>
<comment type="caution">
    <text evidence="3">The sequence shown here is derived from an EMBL/GenBank/DDBJ whole genome shotgun (WGS) entry which is preliminary data.</text>
</comment>
<proteinExistence type="predicted"/>